<keyword evidence="2" id="KW-1185">Reference proteome</keyword>
<evidence type="ECO:0000313" key="1">
    <source>
        <dbReference type="EMBL" id="MFD1485198.1"/>
    </source>
</evidence>
<gene>
    <name evidence="1" type="ORF">ACFQ5J_08145</name>
</gene>
<protein>
    <recommendedName>
        <fullName evidence="3">DUF1642 domain-containing protein</fullName>
    </recommendedName>
</protein>
<reference evidence="2" key="1">
    <citation type="journal article" date="2019" name="Int. J. Syst. Evol. Microbiol.">
        <title>The Global Catalogue of Microorganisms (GCM) 10K type strain sequencing project: providing services to taxonomists for standard genome sequencing and annotation.</title>
        <authorList>
            <consortium name="The Broad Institute Genomics Platform"/>
            <consortium name="The Broad Institute Genome Sequencing Center for Infectious Disease"/>
            <person name="Wu L."/>
            <person name="Ma J."/>
        </authorList>
    </citation>
    <scope>NUCLEOTIDE SEQUENCE [LARGE SCALE GENOMIC DNA]</scope>
    <source>
        <strain evidence="2">CCM 8903</strain>
    </source>
</reference>
<dbReference type="RefSeq" id="WP_125753049.1">
    <property type="nucleotide sequence ID" value="NZ_JBHTON010000024.1"/>
</dbReference>
<organism evidence="1 2">
    <name type="scientific">Lacticaseibacillus baoqingensis</name>
    <dbReference type="NCBI Taxonomy" id="2486013"/>
    <lineage>
        <taxon>Bacteria</taxon>
        <taxon>Bacillati</taxon>
        <taxon>Bacillota</taxon>
        <taxon>Bacilli</taxon>
        <taxon>Lactobacillales</taxon>
        <taxon>Lactobacillaceae</taxon>
        <taxon>Lacticaseibacillus</taxon>
    </lineage>
</organism>
<name>A0ABW4E892_9LACO</name>
<evidence type="ECO:0000313" key="2">
    <source>
        <dbReference type="Proteomes" id="UP001597252"/>
    </source>
</evidence>
<sequence length="198" mass="22515">MPELVINQHHYPDLTIPTGYQLVVDKRVFRNGQPVHLRRYQPAELPQEALNREHVTVISGEDDALISYNALTSPLSGPLPKEKEAFAAAERIWQQVAPQYRKQLSPLRLLTGLTRTYVNAAGQTVTVPVEWAKYMNTVVAGSYEWVGFGPTGQIIEFERQNLWDFDTDRQETEMWNGDDWILAHRGLGPQLPAPWPVA</sequence>
<proteinExistence type="predicted"/>
<accession>A0ABW4E892</accession>
<comment type="caution">
    <text evidence="1">The sequence shown here is derived from an EMBL/GenBank/DDBJ whole genome shotgun (WGS) entry which is preliminary data.</text>
</comment>
<dbReference type="Proteomes" id="UP001597252">
    <property type="component" value="Unassembled WGS sequence"/>
</dbReference>
<evidence type="ECO:0008006" key="3">
    <source>
        <dbReference type="Google" id="ProtNLM"/>
    </source>
</evidence>
<dbReference type="EMBL" id="JBHTON010000024">
    <property type="protein sequence ID" value="MFD1485198.1"/>
    <property type="molecule type" value="Genomic_DNA"/>
</dbReference>